<dbReference type="InterPro" id="IPR016169">
    <property type="entry name" value="FAD-bd_PCMH_sub2"/>
</dbReference>
<dbReference type="GO" id="GO:0071949">
    <property type="term" value="F:FAD binding"/>
    <property type="evidence" value="ECO:0007669"/>
    <property type="project" value="InterPro"/>
</dbReference>
<accession>A0A154BR03</accession>
<dbReference type="PANTHER" id="PTHR42934:SF2">
    <property type="entry name" value="GLYCOLATE OXIDASE SUBUNIT GLCD"/>
    <property type="match status" value="1"/>
</dbReference>
<dbReference type="FunFam" id="1.10.45.10:FF:000001">
    <property type="entry name" value="D-lactate dehydrogenase mitochondrial"/>
    <property type="match status" value="1"/>
</dbReference>
<sequence>MSVYNPVTSSILDELKSLLGEKNVTVDPDKLYTYSHDEVTESRYHHMPEVVVFPETTEQVAAVVKLANRELIPVTPRGAGTGLACGAVPNFGGIVLSTEKMNKILEVNAASMYMIAEAGARTEDVQQTAKKHGLLYAGDPCSGDSCFIGGNVATNAGGNKAVKYGTTRHQVYSVEVVTPKGDITNLGARLNKSSTGYSLDQLIIGSEGTLGIITKVTLKLVPLPQHFADFLAVFPNTDTAIAFIGIMAKAGITPTTVEFMDTVAIKCSEAFINEKLPHDDGNYLIIQIEADDEEKLEDIAVQLDELCTDNGATTLLMLNDSAKIWKARKSFAEAVRHETLIHSNEDIVVPIDKMPEAMHRMAGVCEKYGAAARTVSHAGDGNIHLSILQGNVPEEQWINTLHKIQHEIFDFIYPLGGKLSGEHGIGYKKKDLMQTYTDPVELDMMRSIKKALDPNWILNPDKLFDRE</sequence>
<evidence type="ECO:0000256" key="4">
    <source>
        <dbReference type="ARBA" id="ARBA00023002"/>
    </source>
</evidence>
<keyword evidence="4" id="KW-0560">Oxidoreductase</keyword>
<dbReference type="InterPro" id="IPR004113">
    <property type="entry name" value="FAD-bd_oxidored_4_C"/>
</dbReference>
<gene>
    <name evidence="6" type="ORF">AXX12_05765</name>
</gene>
<dbReference type="Pfam" id="PF02913">
    <property type="entry name" value="FAD-oxidase_C"/>
    <property type="match status" value="1"/>
</dbReference>
<dbReference type="SUPFAM" id="SSF55103">
    <property type="entry name" value="FAD-linked oxidases, C-terminal domain"/>
    <property type="match status" value="1"/>
</dbReference>
<dbReference type="AlphaFoldDB" id="A0A154BR03"/>
<dbReference type="PANTHER" id="PTHR42934">
    <property type="entry name" value="GLYCOLATE OXIDASE SUBUNIT GLCD"/>
    <property type="match status" value="1"/>
</dbReference>
<dbReference type="GO" id="GO:0016491">
    <property type="term" value="F:oxidoreductase activity"/>
    <property type="evidence" value="ECO:0007669"/>
    <property type="project" value="UniProtKB-KW"/>
</dbReference>
<reference evidence="6 7" key="1">
    <citation type="submission" date="2016-02" db="EMBL/GenBank/DDBJ databases">
        <title>Anaerosporomusa subterraneum gen. nov., sp. nov., a spore-forming obligate anaerobe isolated from saprolite.</title>
        <authorList>
            <person name="Choi J.K."/>
            <person name="Shah M."/>
            <person name="Yee N."/>
        </authorList>
    </citation>
    <scope>NUCLEOTIDE SEQUENCE [LARGE SCALE GENOMIC DNA]</scope>
    <source>
        <strain evidence="6 7">RU4</strain>
    </source>
</reference>
<dbReference type="Gene3D" id="3.30.70.2740">
    <property type="match status" value="1"/>
</dbReference>
<dbReference type="Pfam" id="PF01565">
    <property type="entry name" value="FAD_binding_4"/>
    <property type="match status" value="1"/>
</dbReference>
<dbReference type="OrthoDB" id="9767256at2"/>
<dbReference type="Proteomes" id="UP000076268">
    <property type="component" value="Unassembled WGS sequence"/>
</dbReference>
<evidence type="ECO:0000256" key="2">
    <source>
        <dbReference type="ARBA" id="ARBA00022630"/>
    </source>
</evidence>
<dbReference type="STRING" id="1794912.AXX12_05765"/>
<dbReference type="InterPro" id="IPR051914">
    <property type="entry name" value="FAD-linked_OxidoTrans_Type4"/>
</dbReference>
<keyword evidence="3" id="KW-0274">FAD</keyword>
<organism evidence="6 7">
    <name type="scientific">Anaerosporomusa subterranea</name>
    <dbReference type="NCBI Taxonomy" id="1794912"/>
    <lineage>
        <taxon>Bacteria</taxon>
        <taxon>Bacillati</taxon>
        <taxon>Bacillota</taxon>
        <taxon>Negativicutes</taxon>
        <taxon>Acetonemataceae</taxon>
        <taxon>Anaerosporomusa</taxon>
    </lineage>
</organism>
<dbReference type="InterPro" id="IPR036318">
    <property type="entry name" value="FAD-bd_PCMH-like_sf"/>
</dbReference>
<comment type="caution">
    <text evidence="6">The sequence shown here is derived from an EMBL/GenBank/DDBJ whole genome shotgun (WGS) entry which is preliminary data.</text>
</comment>
<dbReference type="Gene3D" id="3.30.465.10">
    <property type="match status" value="1"/>
</dbReference>
<dbReference type="InterPro" id="IPR016166">
    <property type="entry name" value="FAD-bd_PCMH"/>
</dbReference>
<proteinExistence type="predicted"/>
<evidence type="ECO:0000259" key="5">
    <source>
        <dbReference type="PROSITE" id="PS51387"/>
    </source>
</evidence>
<evidence type="ECO:0000313" key="7">
    <source>
        <dbReference type="Proteomes" id="UP000076268"/>
    </source>
</evidence>
<keyword evidence="7" id="KW-1185">Reference proteome</keyword>
<protein>
    <submittedName>
        <fullName evidence="6">FAD-binding protein</fullName>
    </submittedName>
</protein>
<dbReference type="PROSITE" id="PS51387">
    <property type="entry name" value="FAD_PCMH"/>
    <property type="match status" value="1"/>
</dbReference>
<dbReference type="InterPro" id="IPR016171">
    <property type="entry name" value="Vanillyl_alc_oxidase_C-sub2"/>
</dbReference>
<dbReference type="EMBL" id="LSGP01000017">
    <property type="protein sequence ID" value="KYZ75948.1"/>
    <property type="molecule type" value="Genomic_DNA"/>
</dbReference>
<dbReference type="Gene3D" id="1.10.45.10">
    <property type="entry name" value="Vanillyl-alcohol Oxidase, Chain A, domain 4"/>
    <property type="match status" value="1"/>
</dbReference>
<dbReference type="InterPro" id="IPR006094">
    <property type="entry name" value="Oxid_FAD_bind_N"/>
</dbReference>
<name>A0A154BR03_ANASB</name>
<feature type="domain" description="FAD-binding PCMH-type" evidence="5">
    <location>
        <begin position="44"/>
        <end position="223"/>
    </location>
</feature>
<dbReference type="RefSeq" id="WP_066240532.1">
    <property type="nucleotide sequence ID" value="NZ_LSGP01000017.1"/>
</dbReference>
<keyword evidence="2" id="KW-0285">Flavoprotein</keyword>
<dbReference type="InterPro" id="IPR016164">
    <property type="entry name" value="FAD-linked_Oxase-like_C"/>
</dbReference>
<evidence type="ECO:0000256" key="3">
    <source>
        <dbReference type="ARBA" id="ARBA00022827"/>
    </source>
</evidence>
<comment type="cofactor">
    <cofactor evidence="1">
        <name>FAD</name>
        <dbReference type="ChEBI" id="CHEBI:57692"/>
    </cofactor>
</comment>
<evidence type="ECO:0000256" key="1">
    <source>
        <dbReference type="ARBA" id="ARBA00001974"/>
    </source>
</evidence>
<evidence type="ECO:0000313" key="6">
    <source>
        <dbReference type="EMBL" id="KYZ75948.1"/>
    </source>
</evidence>
<dbReference type="SUPFAM" id="SSF56176">
    <property type="entry name" value="FAD-binding/transporter-associated domain-like"/>
    <property type="match status" value="1"/>
</dbReference>